<dbReference type="GO" id="GO:0006508">
    <property type="term" value="P:proteolysis"/>
    <property type="evidence" value="ECO:0007669"/>
    <property type="project" value="UniProtKB-KW"/>
</dbReference>
<feature type="domain" description="UBP-type" evidence="11">
    <location>
        <begin position="37"/>
        <end position="165"/>
    </location>
</feature>
<comment type="catalytic activity">
    <reaction evidence="1">
        <text>Thiol-dependent hydrolysis of ester, thioester, amide, peptide and isopeptide bonds formed by the C-terminal Gly of ubiquitin (a 76-residue protein attached to proteins as an intracellular targeting signal).</text>
        <dbReference type="EC" id="3.4.19.12"/>
    </reaction>
</comment>
<evidence type="ECO:0000256" key="4">
    <source>
        <dbReference type="ARBA" id="ARBA00022723"/>
    </source>
</evidence>
<name>A0A7M7PEG2_STRPU</name>
<evidence type="ECO:0000256" key="2">
    <source>
        <dbReference type="ARBA" id="ARBA00012759"/>
    </source>
</evidence>
<dbReference type="GO" id="GO:0004843">
    <property type="term" value="F:cysteine-type deubiquitinase activity"/>
    <property type="evidence" value="ECO:0000318"/>
    <property type="project" value="GO_Central"/>
</dbReference>
<dbReference type="InterPro" id="IPR013083">
    <property type="entry name" value="Znf_RING/FYVE/PHD"/>
</dbReference>
<dbReference type="CDD" id="cd02667">
    <property type="entry name" value="Peptidase_C19K"/>
    <property type="match status" value="1"/>
</dbReference>
<evidence type="ECO:0000256" key="6">
    <source>
        <dbReference type="ARBA" id="ARBA00022801"/>
    </source>
</evidence>
<feature type="compositionally biased region" description="Basic residues" evidence="9">
    <location>
        <begin position="489"/>
        <end position="499"/>
    </location>
</feature>
<dbReference type="Pfam" id="PF02148">
    <property type="entry name" value="zf-UBP"/>
    <property type="match status" value="1"/>
</dbReference>
<feature type="compositionally biased region" description="Basic and acidic residues" evidence="9">
    <location>
        <begin position="21"/>
        <end position="36"/>
    </location>
</feature>
<dbReference type="EnsemblMetazoa" id="XM_030994749">
    <property type="protein sequence ID" value="XP_030850609"/>
    <property type="gene ID" value="LOC115928073"/>
</dbReference>
<dbReference type="RefSeq" id="XP_030850609.1">
    <property type="nucleotide sequence ID" value="XM_030994749.1"/>
</dbReference>
<evidence type="ECO:0000256" key="3">
    <source>
        <dbReference type="ARBA" id="ARBA00022670"/>
    </source>
</evidence>
<sequence length="1134" mass="124887">MRVKEGATGPAEMGKKRNRTKQTDYHNTSDEETVKGKECTHLDKSVSLNNVKKGLKNYGFGQCSLCAGDKGSGGSVKKDSSIDDVDGEVFEPVIWLCLACGSQGCCRSSPAQHALKHFETARSNSHPLAVCLANWNVWCYKCDDAISPSESKKLGECMDWIKKQAFQQKPAEKSASKKKSREADVDESHVRTSSSPIRSPLLTREGSLPKVRGLSNLGNTCFFNAVMQNLIQTHVLRDLLHEKWSTGKQLDVPLDTHLSVSTNQNGIGKDAEKEPLVPITITIASMQPLTSSLIEFLDEMHKPTKSTTINPRALFNQVCNKASRFKGYQQQDSHELLRYLLDGMKAEEIKRMQQGLISTFDVKKVKAKNFDEATKKKIKEYGSHSKHTFVDTVFGGHLISSVKCNECLNISEILEPFLDLSLPITEAKGSKRNLSSSKSLDRPSTNDQQSSNDGDKQTLAATAAAASATEETKPLSKHQITKQKEKARKETRRKTRRSRTNSQSEDPVEEKKDSPIQSDNEEEERREEGVGYRDPNDADSEASVLDRLSNAGSSRRCSEQTAAGDVGIGGLPNTLPEVPSEKENEEAHEMQNGADKIGSTDRLSLSSRASTSSSSSSRLSPVPQGNSFKALTDEVSGTTDDDKRTGSEEGKVVKESMNTKTIRNKLSLLNLKDEDKRTVKEEEKADVKIECKKKAESNLNGNGKEAPKVNGTMDDSDDKAVEHRKGSSESAKSKEEERPLQNGVDSEDSKNEKLHGGNEKTLNGPTGIAPLAKIHELGESPVECSPVDAKKSKNTSSAATKEESSVPATNKNSCSKPGNQGKTKPQPISTQAAAKLNAMSPPTSPVSPTSRARVASTLAPRYQSKNQECSVLSCLNQFTAPELLTGTNKFGCETCTKAHKVEGKERVKYTDASKQLLIHQPPPILTLHLKRFQQVGYNLRKITRHIEFPLILDVAPFCSTACKRYANSENRVLYGLYGVVEHSGRLQFGHYTAFVKVRQPNETLTLYTLGIPRTLNLLNETCERQKTEKNNEERLTKEKLRSSGRKNEEGGDGPAGENTEKKSESQNKTSNSVNHLVSERNHIQSAVLPFHAGRNVSIPSGKWYHISDTHVTEVSENKVLGAQAYILFYERLVS</sequence>
<dbReference type="EC" id="3.4.19.12" evidence="2"/>
<dbReference type="InterPro" id="IPR001394">
    <property type="entry name" value="Peptidase_C19_UCH"/>
</dbReference>
<reference evidence="13" key="1">
    <citation type="submission" date="2015-02" db="EMBL/GenBank/DDBJ databases">
        <title>Genome sequencing for Strongylocentrotus purpuratus.</title>
        <authorList>
            <person name="Murali S."/>
            <person name="Liu Y."/>
            <person name="Vee V."/>
            <person name="English A."/>
            <person name="Wang M."/>
            <person name="Skinner E."/>
            <person name="Han Y."/>
            <person name="Muzny D.M."/>
            <person name="Worley K.C."/>
            <person name="Gibbs R.A."/>
        </authorList>
    </citation>
    <scope>NUCLEOTIDE SEQUENCE</scope>
</reference>
<dbReference type="InterPro" id="IPR001607">
    <property type="entry name" value="Znf_UBP"/>
</dbReference>
<dbReference type="KEGG" id="spu:115928073"/>
<evidence type="ECO:0000313" key="12">
    <source>
        <dbReference type="EnsemblMetazoa" id="XP_030850609"/>
    </source>
</evidence>
<organism evidence="12 13">
    <name type="scientific">Strongylocentrotus purpuratus</name>
    <name type="common">Purple sea urchin</name>
    <dbReference type="NCBI Taxonomy" id="7668"/>
    <lineage>
        <taxon>Eukaryota</taxon>
        <taxon>Metazoa</taxon>
        <taxon>Echinodermata</taxon>
        <taxon>Eleutherozoa</taxon>
        <taxon>Echinozoa</taxon>
        <taxon>Echinoidea</taxon>
        <taxon>Euechinoidea</taxon>
        <taxon>Echinacea</taxon>
        <taxon>Camarodonta</taxon>
        <taxon>Echinidea</taxon>
        <taxon>Strongylocentrotidae</taxon>
        <taxon>Strongylocentrotus</taxon>
    </lineage>
</organism>
<dbReference type="InterPro" id="IPR038765">
    <property type="entry name" value="Papain-like_cys_pep_sf"/>
</dbReference>
<keyword evidence="6" id="KW-0378">Hydrolase</keyword>
<protein>
    <recommendedName>
        <fullName evidence="2">ubiquitinyl hydrolase 1</fullName>
        <ecNumber evidence="2">3.4.19.12</ecNumber>
    </recommendedName>
</protein>
<evidence type="ECO:0000256" key="5">
    <source>
        <dbReference type="ARBA" id="ARBA00022771"/>
    </source>
</evidence>
<dbReference type="AlphaFoldDB" id="A0A7M7PEG2"/>
<feature type="compositionally biased region" description="Polar residues" evidence="9">
    <location>
        <begin position="550"/>
        <end position="561"/>
    </location>
</feature>
<evidence type="ECO:0000259" key="10">
    <source>
        <dbReference type="PROSITE" id="PS50235"/>
    </source>
</evidence>
<evidence type="ECO:0000256" key="9">
    <source>
        <dbReference type="SAM" id="MobiDB-lite"/>
    </source>
</evidence>
<accession>A0A7M7PEG2</accession>
<keyword evidence="3" id="KW-0645">Protease</keyword>
<feature type="region of interest" description="Disordered" evidence="9">
    <location>
        <begin position="168"/>
        <end position="202"/>
    </location>
</feature>
<feature type="compositionally biased region" description="Low complexity" evidence="9">
    <location>
        <begin position="460"/>
        <end position="469"/>
    </location>
</feature>
<feature type="compositionally biased region" description="Basic and acidic residues" evidence="9">
    <location>
        <begin position="671"/>
        <end position="696"/>
    </location>
</feature>
<dbReference type="SUPFAM" id="SSF57850">
    <property type="entry name" value="RING/U-box"/>
    <property type="match status" value="1"/>
</dbReference>
<feature type="domain" description="USP" evidence="10">
    <location>
        <begin position="212"/>
        <end position="1132"/>
    </location>
</feature>
<dbReference type="Gene3D" id="3.30.40.10">
    <property type="entry name" value="Zinc/RING finger domain, C3HC4 (zinc finger)"/>
    <property type="match status" value="1"/>
</dbReference>
<dbReference type="InterPro" id="IPR050164">
    <property type="entry name" value="Peptidase_C19"/>
</dbReference>
<dbReference type="SUPFAM" id="SSF54001">
    <property type="entry name" value="Cysteine proteinases"/>
    <property type="match status" value="1"/>
</dbReference>
<dbReference type="PANTHER" id="PTHR24006:SF781">
    <property type="entry name" value="LD34905P"/>
    <property type="match status" value="1"/>
</dbReference>
<feature type="compositionally biased region" description="Basic and acidic residues" evidence="9">
    <location>
        <begin position="747"/>
        <end position="758"/>
    </location>
</feature>
<keyword evidence="5 8" id="KW-0863">Zinc-finger</keyword>
<evidence type="ECO:0000256" key="8">
    <source>
        <dbReference type="PROSITE-ProRule" id="PRU00502"/>
    </source>
</evidence>
<dbReference type="PROSITE" id="PS50235">
    <property type="entry name" value="USP_3"/>
    <property type="match status" value="1"/>
</dbReference>
<dbReference type="GO" id="GO:0016579">
    <property type="term" value="P:protein deubiquitination"/>
    <property type="evidence" value="ECO:0007669"/>
    <property type="project" value="InterPro"/>
</dbReference>
<dbReference type="InterPro" id="IPR018200">
    <property type="entry name" value="USP_CS"/>
</dbReference>
<evidence type="ECO:0000256" key="7">
    <source>
        <dbReference type="ARBA" id="ARBA00022833"/>
    </source>
</evidence>
<feature type="compositionally biased region" description="Basic and acidic residues" evidence="9">
    <location>
        <begin position="170"/>
        <end position="190"/>
    </location>
</feature>
<dbReference type="GO" id="GO:0005829">
    <property type="term" value="C:cytosol"/>
    <property type="evidence" value="ECO:0000318"/>
    <property type="project" value="GO_Central"/>
</dbReference>
<dbReference type="PROSITE" id="PS00973">
    <property type="entry name" value="USP_2"/>
    <property type="match status" value="1"/>
</dbReference>
<dbReference type="OMA" id="MAAGHYV"/>
<evidence type="ECO:0000259" key="11">
    <source>
        <dbReference type="PROSITE" id="PS50271"/>
    </source>
</evidence>
<feature type="region of interest" description="Disordered" evidence="9">
    <location>
        <begin position="1"/>
        <end position="36"/>
    </location>
</feature>
<proteinExistence type="predicted"/>
<keyword evidence="7" id="KW-0862">Zinc</keyword>
<dbReference type="GeneID" id="115928073"/>
<dbReference type="GO" id="GO:0005634">
    <property type="term" value="C:nucleus"/>
    <property type="evidence" value="ECO:0000318"/>
    <property type="project" value="GO_Central"/>
</dbReference>
<feature type="compositionally biased region" description="Basic and acidic residues" evidence="9">
    <location>
        <begin position="640"/>
        <end position="654"/>
    </location>
</feature>
<feature type="compositionally biased region" description="Low complexity" evidence="9">
    <location>
        <begin position="600"/>
        <end position="620"/>
    </location>
</feature>
<dbReference type="GO" id="GO:0008270">
    <property type="term" value="F:zinc ion binding"/>
    <property type="evidence" value="ECO:0007669"/>
    <property type="project" value="UniProtKB-KW"/>
</dbReference>
<feature type="compositionally biased region" description="Basic and acidic residues" evidence="9">
    <location>
        <begin position="526"/>
        <end position="536"/>
    </location>
</feature>
<dbReference type="OrthoDB" id="2020758at2759"/>
<dbReference type="InterPro" id="IPR028889">
    <property type="entry name" value="USP"/>
</dbReference>
<feature type="region of interest" description="Disordered" evidence="9">
    <location>
        <begin position="1026"/>
        <end position="1073"/>
    </location>
</feature>
<dbReference type="Pfam" id="PF00443">
    <property type="entry name" value="UCH"/>
    <property type="match status" value="1"/>
</dbReference>
<feature type="region of interest" description="Disordered" evidence="9">
    <location>
        <begin position="429"/>
        <end position="855"/>
    </location>
</feature>
<keyword evidence="13" id="KW-1185">Reference proteome</keyword>
<evidence type="ECO:0000256" key="1">
    <source>
        <dbReference type="ARBA" id="ARBA00000707"/>
    </source>
</evidence>
<keyword evidence="4" id="KW-0479">Metal-binding</keyword>
<dbReference type="PROSITE" id="PS50271">
    <property type="entry name" value="ZF_UBP"/>
    <property type="match status" value="1"/>
</dbReference>
<feature type="compositionally biased region" description="Polar residues" evidence="9">
    <location>
        <begin position="432"/>
        <end position="452"/>
    </location>
</feature>
<reference evidence="12" key="2">
    <citation type="submission" date="2021-01" db="UniProtKB">
        <authorList>
            <consortium name="EnsemblMetazoa"/>
        </authorList>
    </citation>
    <scope>IDENTIFICATION</scope>
</reference>
<dbReference type="FunCoup" id="A0A7M7PEG2">
    <property type="interactions" value="1909"/>
</dbReference>
<dbReference type="PROSITE" id="PS00972">
    <property type="entry name" value="USP_1"/>
    <property type="match status" value="1"/>
</dbReference>
<dbReference type="GO" id="GO:0031647">
    <property type="term" value="P:regulation of protein stability"/>
    <property type="evidence" value="ECO:0000318"/>
    <property type="project" value="GO_Central"/>
</dbReference>
<feature type="compositionally biased region" description="Basic and acidic residues" evidence="9">
    <location>
        <begin position="1026"/>
        <end position="1049"/>
    </location>
</feature>
<dbReference type="Gene3D" id="3.90.70.10">
    <property type="entry name" value="Cysteine proteinases"/>
    <property type="match status" value="2"/>
</dbReference>
<dbReference type="PANTHER" id="PTHR24006">
    <property type="entry name" value="UBIQUITIN CARBOXYL-TERMINAL HYDROLASE"/>
    <property type="match status" value="1"/>
</dbReference>
<dbReference type="InParanoid" id="A0A7M7PEG2"/>
<feature type="compositionally biased region" description="Basic and acidic residues" evidence="9">
    <location>
        <begin position="718"/>
        <end position="739"/>
    </location>
</feature>
<feature type="compositionally biased region" description="Basic and acidic residues" evidence="9">
    <location>
        <begin position="579"/>
        <end position="589"/>
    </location>
</feature>
<evidence type="ECO:0000313" key="13">
    <source>
        <dbReference type="Proteomes" id="UP000007110"/>
    </source>
</evidence>
<dbReference type="FunFam" id="3.90.70.10:FF:000129">
    <property type="entry name" value="Ubiquitinyl hydrolase 1"/>
    <property type="match status" value="1"/>
</dbReference>
<dbReference type="Proteomes" id="UP000007110">
    <property type="component" value="Unassembled WGS sequence"/>
</dbReference>
<feature type="compositionally biased region" description="Polar residues" evidence="9">
    <location>
        <begin position="806"/>
        <end position="832"/>
    </location>
</feature>